<dbReference type="CDD" id="cd08049">
    <property type="entry name" value="TAF8"/>
    <property type="match status" value="1"/>
</dbReference>
<name>Q6BMR9_DEBHA</name>
<feature type="compositionally biased region" description="Basic and acidic residues" evidence="7">
    <location>
        <begin position="1"/>
        <end position="15"/>
    </location>
</feature>
<organism evidence="9 10">
    <name type="scientific">Debaryomyces hansenii (strain ATCC 36239 / CBS 767 / BCRC 21394 / JCM 1990 / NBRC 0083 / IGC 2968)</name>
    <name type="common">Yeast</name>
    <name type="synonym">Torulaspora hansenii</name>
    <dbReference type="NCBI Taxonomy" id="284592"/>
    <lineage>
        <taxon>Eukaryota</taxon>
        <taxon>Fungi</taxon>
        <taxon>Dikarya</taxon>
        <taxon>Ascomycota</taxon>
        <taxon>Saccharomycotina</taxon>
        <taxon>Pichiomycetes</taxon>
        <taxon>Debaryomycetaceae</taxon>
        <taxon>Debaryomyces</taxon>
    </lineage>
</organism>
<dbReference type="GO" id="GO:0005669">
    <property type="term" value="C:transcription factor TFIID complex"/>
    <property type="evidence" value="ECO:0007669"/>
    <property type="project" value="InterPro"/>
</dbReference>
<feature type="region of interest" description="Disordered" evidence="7">
    <location>
        <begin position="372"/>
        <end position="424"/>
    </location>
</feature>
<feature type="compositionally biased region" description="Basic and acidic residues" evidence="7">
    <location>
        <begin position="27"/>
        <end position="42"/>
    </location>
</feature>
<dbReference type="RefSeq" id="XP_460502.2">
    <property type="nucleotide sequence ID" value="XM_460502.2"/>
</dbReference>
<dbReference type="VEuPathDB" id="FungiDB:DEHA2F03124g"/>
<keyword evidence="10" id="KW-1185">Reference proteome</keyword>
<proteinExistence type="inferred from homology"/>
<dbReference type="Proteomes" id="UP000000599">
    <property type="component" value="Chromosome F"/>
</dbReference>
<sequence>MVSEDKAADIKKEEQSNSTINSAQDDVQNKHHEADETKEDMIRSNNNENEEKDINSDGQEEKKADISEKLNGHEVITIDNKSTQNESEASNADDTVMNTETINKKGEEVPINISNNDKETHFNKPVLNLPDLEVPFSERRLAPETINLLNKPVDKKLAMSGIEFQFSKIIGVILKSKGLDYSEEFLSQMNDLSITYFHDIIEMLRKFTEVQRRKKPSISDTELCFRMKGIKAGKLYKEYEETKLIAKKYKSEIDLVNSQTTELINEFKEDNKFDENDPSLPFFTNEHYEITELIPKQSSKPIYIPFYLPELPPDYTYQKTPKYMNMITDLKQLRLKLVDESRLTEKSLYNLIDDDEKKWKEDFEKQIRDTLSEVDDDIDSENENSLMSEVEQKNQTDIETPIPDHQLEEHETKPRPTELNTKDGIPDEVDAASETLHNKTEEQIAKVDGEPRKLLQDVKTFDFVAYAQKRRDLERSKELKIDRKRKLRESNIFFKTEKYYSPYATLPVTPEVDLFFANIVQEEFKSVIGSVRTAEKRKKRKVENILREKAEREQAKEKEREKMGLGFSFGPISHMSDDDNDDSDRDEDMGFPTFDFGDSNGSQDKQETDANPNNNNNFPLDNNETEIGSVPKADGTDAAHVNINTDEEMDSDSFEAELEDAIPADSAPKVTLLENNMKISNDLPSDSSDDEIELEDV</sequence>
<dbReference type="GO" id="GO:0006367">
    <property type="term" value="P:transcription initiation at RNA polymerase II promoter"/>
    <property type="evidence" value="ECO:0007669"/>
    <property type="project" value="TreeGrafter"/>
</dbReference>
<evidence type="ECO:0000256" key="6">
    <source>
        <dbReference type="ARBA" id="ARBA00023242"/>
    </source>
</evidence>
<protein>
    <recommendedName>
        <fullName evidence="3">Transcription initiation factor TFIID subunit 8</fullName>
    </recommendedName>
</protein>
<evidence type="ECO:0000256" key="4">
    <source>
        <dbReference type="ARBA" id="ARBA00023015"/>
    </source>
</evidence>
<dbReference type="STRING" id="284592.Q6BMR9"/>
<feature type="compositionally biased region" description="Low complexity" evidence="7">
    <location>
        <begin position="611"/>
        <end position="622"/>
    </location>
</feature>
<accession>Q6BMR9</accession>
<dbReference type="eggNOG" id="KOG4336">
    <property type="taxonomic scope" value="Eukaryota"/>
</dbReference>
<feature type="compositionally biased region" description="Acidic residues" evidence="7">
    <location>
        <begin position="578"/>
        <end position="589"/>
    </location>
</feature>
<dbReference type="PANTHER" id="PTHR46469">
    <property type="entry name" value="TRANSCRIPTION INITIATION FACTOR TFIID SUBUNIT 8"/>
    <property type="match status" value="1"/>
</dbReference>
<evidence type="ECO:0000313" key="10">
    <source>
        <dbReference type="Proteomes" id="UP000000599"/>
    </source>
</evidence>
<dbReference type="EMBL" id="CR382138">
    <property type="protein sequence ID" value="CAG88815.2"/>
    <property type="molecule type" value="Genomic_DNA"/>
</dbReference>
<feature type="compositionally biased region" description="Polar residues" evidence="7">
    <location>
        <begin position="16"/>
        <end position="26"/>
    </location>
</feature>
<evidence type="ECO:0000256" key="3">
    <source>
        <dbReference type="ARBA" id="ARBA00017307"/>
    </source>
</evidence>
<feature type="region of interest" description="Disordered" evidence="7">
    <location>
        <begin position="549"/>
        <end position="637"/>
    </location>
</feature>
<feature type="region of interest" description="Disordered" evidence="7">
    <location>
        <begin position="1"/>
        <end position="94"/>
    </location>
</feature>
<evidence type="ECO:0000256" key="7">
    <source>
        <dbReference type="SAM" id="MobiDB-lite"/>
    </source>
</evidence>
<dbReference type="CDD" id="cd00076">
    <property type="entry name" value="HFD_SF"/>
    <property type="match status" value="1"/>
</dbReference>
<keyword evidence="6" id="KW-0539">Nucleus</keyword>
<evidence type="ECO:0000256" key="5">
    <source>
        <dbReference type="ARBA" id="ARBA00023163"/>
    </source>
</evidence>
<feature type="compositionally biased region" description="Polar residues" evidence="7">
    <location>
        <begin position="79"/>
        <end position="94"/>
    </location>
</feature>
<dbReference type="AlphaFoldDB" id="Q6BMR9"/>
<feature type="domain" description="Transcription factor TFIID subunit 8 C-terminal" evidence="8">
    <location>
        <begin position="303"/>
        <end position="351"/>
    </location>
</feature>
<dbReference type="OrthoDB" id="2193813at2759"/>
<dbReference type="InterPro" id="IPR019473">
    <property type="entry name" value="TFIID_su8_C"/>
</dbReference>
<dbReference type="PANTHER" id="PTHR46469:SF1">
    <property type="entry name" value="TRANSCRIPTION INITIATION FACTOR TFIID SUBUNIT 8"/>
    <property type="match status" value="1"/>
</dbReference>
<dbReference type="InParanoid" id="Q6BMR9"/>
<dbReference type="GeneID" id="2903903"/>
<dbReference type="InterPro" id="IPR037818">
    <property type="entry name" value="TAF8"/>
</dbReference>
<evidence type="ECO:0000256" key="2">
    <source>
        <dbReference type="ARBA" id="ARBA00008767"/>
    </source>
</evidence>
<feature type="compositionally biased region" description="Basic and acidic residues" evidence="7">
    <location>
        <begin position="549"/>
        <end position="563"/>
    </location>
</feature>
<feature type="compositionally biased region" description="Basic and acidic residues" evidence="7">
    <location>
        <begin position="52"/>
        <end position="72"/>
    </location>
</feature>
<evidence type="ECO:0000256" key="1">
    <source>
        <dbReference type="ARBA" id="ARBA00004123"/>
    </source>
</evidence>
<dbReference type="FunCoup" id="Q6BMR9">
    <property type="interactions" value="252"/>
</dbReference>
<dbReference type="KEGG" id="dha:DEHA2F03124g"/>
<evidence type="ECO:0000313" key="9">
    <source>
        <dbReference type="EMBL" id="CAG88815.2"/>
    </source>
</evidence>
<keyword evidence="4" id="KW-0805">Transcription regulation</keyword>
<gene>
    <name evidence="9" type="ordered locus">DEHA2F03124g</name>
</gene>
<reference evidence="9 10" key="1">
    <citation type="journal article" date="2004" name="Nature">
        <title>Genome evolution in yeasts.</title>
        <authorList>
            <consortium name="Genolevures"/>
            <person name="Dujon B."/>
            <person name="Sherman D."/>
            <person name="Fischer G."/>
            <person name="Durrens P."/>
            <person name="Casaregola S."/>
            <person name="Lafontaine I."/>
            <person name="de Montigny J."/>
            <person name="Marck C."/>
            <person name="Neuveglise C."/>
            <person name="Talla E."/>
            <person name="Goffard N."/>
            <person name="Frangeul L."/>
            <person name="Aigle M."/>
            <person name="Anthouard V."/>
            <person name="Babour A."/>
            <person name="Barbe V."/>
            <person name="Barnay S."/>
            <person name="Blanchin S."/>
            <person name="Beckerich J.M."/>
            <person name="Beyne E."/>
            <person name="Bleykasten C."/>
            <person name="Boisrame A."/>
            <person name="Boyer J."/>
            <person name="Cattolico L."/>
            <person name="Confanioleri F."/>
            <person name="de Daruvar A."/>
            <person name="Despons L."/>
            <person name="Fabre E."/>
            <person name="Fairhead C."/>
            <person name="Ferry-Dumazet H."/>
            <person name="Groppi A."/>
            <person name="Hantraye F."/>
            <person name="Hennequin C."/>
            <person name="Jauniaux N."/>
            <person name="Joyet P."/>
            <person name="Kachouri R."/>
            <person name="Kerrest A."/>
            <person name="Koszul R."/>
            <person name="Lemaire M."/>
            <person name="Lesur I."/>
            <person name="Ma L."/>
            <person name="Muller H."/>
            <person name="Nicaud J.M."/>
            <person name="Nikolski M."/>
            <person name="Oztas S."/>
            <person name="Ozier-Kalogeropoulos O."/>
            <person name="Pellenz S."/>
            <person name="Potier S."/>
            <person name="Richard G.F."/>
            <person name="Straub M.L."/>
            <person name="Suleau A."/>
            <person name="Swennene D."/>
            <person name="Tekaia F."/>
            <person name="Wesolowski-Louvel M."/>
            <person name="Westhof E."/>
            <person name="Wirth B."/>
            <person name="Zeniou-Meyer M."/>
            <person name="Zivanovic I."/>
            <person name="Bolotin-Fukuhara M."/>
            <person name="Thierry A."/>
            <person name="Bouchier C."/>
            <person name="Caudron B."/>
            <person name="Scarpelli C."/>
            <person name="Gaillardin C."/>
            <person name="Weissenbach J."/>
            <person name="Wincker P."/>
            <person name="Souciet J.L."/>
        </authorList>
    </citation>
    <scope>NUCLEOTIDE SEQUENCE [LARGE SCALE GENOMIC DNA]</scope>
    <source>
        <strain evidence="10">ATCC 36239 / CBS 767 / BCRC 21394 / JCM 1990 / NBRC 0083 / IGC 2968</strain>
    </source>
</reference>
<feature type="compositionally biased region" description="Acidic residues" evidence="7">
    <location>
        <begin position="372"/>
        <end position="382"/>
    </location>
</feature>
<comment type="similarity">
    <text evidence="2">Belongs to the TAF8 family.</text>
</comment>
<keyword evidence="5" id="KW-0804">Transcription</keyword>
<feature type="compositionally biased region" description="Basic and acidic residues" evidence="7">
    <location>
        <begin position="405"/>
        <end position="424"/>
    </location>
</feature>
<dbReference type="HOGENOM" id="CLU_024798_0_0_1"/>
<evidence type="ECO:0000259" key="8">
    <source>
        <dbReference type="Pfam" id="PF10406"/>
    </source>
</evidence>
<dbReference type="OMA" id="FFANIVQ"/>
<dbReference type="Pfam" id="PF10406">
    <property type="entry name" value="TAF8_C"/>
    <property type="match status" value="1"/>
</dbReference>
<comment type="subcellular location">
    <subcellularLocation>
        <location evidence="1">Nucleus</location>
    </subcellularLocation>
</comment>